<dbReference type="InterPro" id="IPR004193">
    <property type="entry name" value="Glyco_hydro_13_N"/>
</dbReference>
<feature type="active site" description="Nucleophile" evidence="10 11">
    <location>
        <position position="302"/>
    </location>
</feature>
<accession>A0A936ZR38</accession>
<dbReference type="PIRSF" id="PIRSF000463">
    <property type="entry name" value="GlgB"/>
    <property type="match status" value="1"/>
</dbReference>
<dbReference type="Gene3D" id="2.60.40.10">
    <property type="entry name" value="Immunoglobulins"/>
    <property type="match status" value="1"/>
</dbReference>
<dbReference type="AlphaFoldDB" id="A0A936ZR38"/>
<name>A0A936ZR38_9BURK</name>
<dbReference type="EC" id="2.4.1.18" evidence="10"/>
<dbReference type="Pfam" id="PF02806">
    <property type="entry name" value="Alpha-amylase_C"/>
    <property type="match status" value="1"/>
</dbReference>
<evidence type="ECO:0000256" key="2">
    <source>
        <dbReference type="ARBA" id="ARBA00002953"/>
    </source>
</evidence>
<dbReference type="Proteomes" id="UP000613011">
    <property type="component" value="Unassembled WGS sequence"/>
</dbReference>
<keyword evidence="7 10" id="KW-0808">Transferase</keyword>
<dbReference type="InterPro" id="IPR006048">
    <property type="entry name" value="A-amylase/branching_C"/>
</dbReference>
<dbReference type="NCBIfam" id="NF003811">
    <property type="entry name" value="PRK05402.1"/>
    <property type="match status" value="1"/>
</dbReference>
<dbReference type="RefSeq" id="WP_201684048.1">
    <property type="nucleotide sequence ID" value="NZ_JAEQNA010000003.1"/>
</dbReference>
<keyword evidence="14" id="KW-1185">Reference proteome</keyword>
<dbReference type="FunFam" id="3.20.20.80:FF:000003">
    <property type="entry name" value="1,4-alpha-glucan branching enzyme GlgB"/>
    <property type="match status" value="1"/>
</dbReference>
<dbReference type="Pfam" id="PF02922">
    <property type="entry name" value="CBM_48"/>
    <property type="match status" value="1"/>
</dbReference>
<evidence type="ECO:0000313" key="14">
    <source>
        <dbReference type="Proteomes" id="UP000613011"/>
    </source>
</evidence>
<dbReference type="FunFam" id="2.60.40.1180:FF:000002">
    <property type="entry name" value="1,4-alpha-glucan branching enzyme GlgB"/>
    <property type="match status" value="1"/>
</dbReference>
<feature type="domain" description="Glycosyl hydrolase family 13 catalytic" evidence="12">
    <location>
        <begin position="146"/>
        <end position="502"/>
    </location>
</feature>
<keyword evidence="6 10" id="KW-0328">Glycosyltransferase</keyword>
<dbReference type="HAMAP" id="MF_00685">
    <property type="entry name" value="GlgB"/>
    <property type="match status" value="1"/>
</dbReference>
<evidence type="ECO:0000256" key="6">
    <source>
        <dbReference type="ARBA" id="ARBA00022676"/>
    </source>
</evidence>
<evidence type="ECO:0000259" key="12">
    <source>
        <dbReference type="SMART" id="SM00642"/>
    </source>
</evidence>
<dbReference type="InterPro" id="IPR037439">
    <property type="entry name" value="Branching_enzy"/>
</dbReference>
<dbReference type="NCBIfam" id="TIGR01515">
    <property type="entry name" value="branching_enzym"/>
    <property type="match status" value="1"/>
</dbReference>
<feature type="active site" description="Proton donor" evidence="10 11">
    <location>
        <position position="355"/>
    </location>
</feature>
<proteinExistence type="inferred from homology"/>
<organism evidence="13 14">
    <name type="scientific">Ramlibacter aurantiacus</name>
    <dbReference type="NCBI Taxonomy" id="2801330"/>
    <lineage>
        <taxon>Bacteria</taxon>
        <taxon>Pseudomonadati</taxon>
        <taxon>Pseudomonadota</taxon>
        <taxon>Betaproteobacteria</taxon>
        <taxon>Burkholderiales</taxon>
        <taxon>Comamonadaceae</taxon>
        <taxon>Ramlibacter</taxon>
    </lineage>
</organism>
<keyword evidence="9 10" id="KW-0119">Carbohydrate metabolism</keyword>
<dbReference type="GO" id="GO:0005829">
    <property type="term" value="C:cytosol"/>
    <property type="evidence" value="ECO:0007669"/>
    <property type="project" value="TreeGrafter"/>
</dbReference>
<dbReference type="SUPFAM" id="SSF51445">
    <property type="entry name" value="(Trans)glycosidases"/>
    <property type="match status" value="1"/>
</dbReference>
<dbReference type="PANTHER" id="PTHR43651">
    <property type="entry name" value="1,4-ALPHA-GLUCAN-BRANCHING ENZYME"/>
    <property type="match status" value="1"/>
</dbReference>
<dbReference type="GO" id="GO:0003844">
    <property type="term" value="F:1,4-alpha-glucan branching enzyme activity"/>
    <property type="evidence" value="ECO:0007669"/>
    <property type="project" value="UniProtKB-UniRule"/>
</dbReference>
<dbReference type="PANTHER" id="PTHR43651:SF3">
    <property type="entry name" value="1,4-ALPHA-GLUCAN-BRANCHING ENZYME"/>
    <property type="match status" value="1"/>
</dbReference>
<reference evidence="13" key="1">
    <citation type="submission" date="2021-01" db="EMBL/GenBank/DDBJ databases">
        <title>Ramlibacter sp. strain AW1 16S ribosomal RNA gene Genome sequencing and assembly.</title>
        <authorList>
            <person name="Kang M."/>
        </authorList>
    </citation>
    <scope>NUCLEOTIDE SEQUENCE</scope>
    <source>
        <strain evidence="13">AW1</strain>
    </source>
</reference>
<dbReference type="InterPro" id="IPR013780">
    <property type="entry name" value="Glyco_hydro_b"/>
</dbReference>
<dbReference type="GO" id="GO:0004553">
    <property type="term" value="F:hydrolase activity, hydrolyzing O-glycosyl compounds"/>
    <property type="evidence" value="ECO:0007669"/>
    <property type="project" value="InterPro"/>
</dbReference>
<dbReference type="SUPFAM" id="SSF81296">
    <property type="entry name" value="E set domains"/>
    <property type="match status" value="1"/>
</dbReference>
<comment type="subunit">
    <text evidence="10">Monomer.</text>
</comment>
<dbReference type="InterPro" id="IPR044143">
    <property type="entry name" value="GlgB_N_E_set_prok"/>
</dbReference>
<gene>
    <name evidence="10 13" type="primary">glgB</name>
    <name evidence="13" type="ORF">JI739_11570</name>
</gene>
<sequence>MIGDEDLYFFREGTHARLYDKLGAHLQPDGGVRFAVWAPNAQAVSVVGDWNGWSDAADPMQPRPDGSGIWESVVPQAQRGHAYKYRIASRHAGYVVDKADPMAFLAEAPPATASRIWGLEHDWHDHDWMATRRARNALDAPMSIYEVHPGSWQRQDGSFLGYRELAHRLAEYVCHMGFTHVELMPITEHPFYGSWGYQTTGYFAPTARYGTPQDFMYFVDHLHQRGIGVLLDWVPSHFPNDEHGLAYFDGTHLYEHADPRQGFHPEWNSGIFNYGRNEVRSFLVSSGLFWLDRYHIDGLRVDAVASMLYLDYARKHGEWIPNRYGGRENLEAIEFLQVLNREVYRSFPDTVTIAEESTAWPNVSRPIEMGGLGFGMKWNMGWMHDDLAYMQQDPVHRRHHHGQMTFSMIYAFNENFVLPLSHDEVVYGKGSLLGKMPGDSWQQFANLRALYGYMWGHPGKKLLFMGGEFGQRREWTHEGELEWWVTGMEGHAGLQRYMAQLNRVYRDRPALWQIDFHSAGFEWVIADDAGNSVFAFLRKPREAAPPVLVVSNMTPVPRTNYRIGVPLPGYWCEVLNSDAPEYGGAGWGNLGGVETDPVRAHGRMQSINLTLPPLSTLILEHKPHA</sequence>
<dbReference type="InterPro" id="IPR013783">
    <property type="entry name" value="Ig-like_fold"/>
</dbReference>
<evidence type="ECO:0000256" key="4">
    <source>
        <dbReference type="ARBA" id="ARBA00009000"/>
    </source>
</evidence>
<dbReference type="CDD" id="cd02855">
    <property type="entry name" value="E_set_GBE_prok_N"/>
    <property type="match status" value="1"/>
</dbReference>
<evidence type="ECO:0000313" key="13">
    <source>
        <dbReference type="EMBL" id="MBL0420986.1"/>
    </source>
</evidence>
<dbReference type="Gene3D" id="3.20.20.80">
    <property type="entry name" value="Glycosidases"/>
    <property type="match status" value="1"/>
</dbReference>
<dbReference type="Gene3D" id="2.60.40.1180">
    <property type="entry name" value="Golgi alpha-mannosidase II"/>
    <property type="match status" value="1"/>
</dbReference>
<evidence type="ECO:0000256" key="7">
    <source>
        <dbReference type="ARBA" id="ARBA00022679"/>
    </source>
</evidence>
<keyword evidence="5 10" id="KW-0321">Glycogen metabolism</keyword>
<evidence type="ECO:0000256" key="8">
    <source>
        <dbReference type="ARBA" id="ARBA00023056"/>
    </source>
</evidence>
<dbReference type="SMART" id="SM00642">
    <property type="entry name" value="Aamy"/>
    <property type="match status" value="1"/>
</dbReference>
<dbReference type="Pfam" id="PF00128">
    <property type="entry name" value="Alpha-amylase"/>
    <property type="match status" value="1"/>
</dbReference>
<dbReference type="InterPro" id="IPR017853">
    <property type="entry name" value="GH"/>
</dbReference>
<dbReference type="NCBIfam" id="NF008967">
    <property type="entry name" value="PRK12313.1"/>
    <property type="match status" value="1"/>
</dbReference>
<comment type="catalytic activity">
    <reaction evidence="1 10">
        <text>Transfers a segment of a (1-&gt;4)-alpha-D-glucan chain to a primary hydroxy group in a similar glucan chain.</text>
        <dbReference type="EC" id="2.4.1.18"/>
    </reaction>
</comment>
<comment type="similarity">
    <text evidence="4 10">Belongs to the glycosyl hydrolase 13 family. GlgB subfamily.</text>
</comment>
<protein>
    <recommendedName>
        <fullName evidence="10">1,4-alpha-glucan branching enzyme GlgB</fullName>
        <ecNumber evidence="10">2.4.1.18</ecNumber>
    </recommendedName>
    <alternativeName>
        <fullName evidence="10">1,4-alpha-D-glucan:1,4-alpha-D-glucan 6-glucosyl-transferase</fullName>
    </alternativeName>
    <alternativeName>
        <fullName evidence="10">Alpha-(1-&gt;4)-glucan branching enzyme</fullName>
    </alternativeName>
    <alternativeName>
        <fullName evidence="10">Glycogen branching enzyme</fullName>
        <shortName evidence="10">BE</shortName>
    </alternativeName>
</protein>
<dbReference type="InterPro" id="IPR006407">
    <property type="entry name" value="GlgB"/>
</dbReference>
<dbReference type="SUPFAM" id="SSF51011">
    <property type="entry name" value="Glycosyl hydrolase domain"/>
    <property type="match status" value="1"/>
</dbReference>
<comment type="function">
    <text evidence="2 10">Catalyzes the formation of the alpha-1,6-glucosidic linkages in glycogen by scission of a 1,4-alpha-linked oligosaccharide from growing alpha-1,4-glucan chains and the subsequent attachment of the oligosaccharide to the alpha-1,6 position.</text>
</comment>
<evidence type="ECO:0000256" key="5">
    <source>
        <dbReference type="ARBA" id="ARBA00022600"/>
    </source>
</evidence>
<evidence type="ECO:0000256" key="9">
    <source>
        <dbReference type="ARBA" id="ARBA00023277"/>
    </source>
</evidence>
<comment type="pathway">
    <text evidence="3 10">Glycan biosynthesis; glycogen biosynthesis.</text>
</comment>
<dbReference type="CDD" id="cd11322">
    <property type="entry name" value="AmyAc_Glg_BE"/>
    <property type="match status" value="1"/>
</dbReference>
<evidence type="ECO:0000256" key="3">
    <source>
        <dbReference type="ARBA" id="ARBA00004964"/>
    </source>
</evidence>
<evidence type="ECO:0000256" key="10">
    <source>
        <dbReference type="HAMAP-Rule" id="MF_00685"/>
    </source>
</evidence>
<dbReference type="GO" id="GO:0005978">
    <property type="term" value="P:glycogen biosynthetic process"/>
    <property type="evidence" value="ECO:0007669"/>
    <property type="project" value="UniProtKB-UniRule"/>
</dbReference>
<dbReference type="InterPro" id="IPR006047">
    <property type="entry name" value="GH13_cat_dom"/>
</dbReference>
<dbReference type="InterPro" id="IPR014756">
    <property type="entry name" value="Ig_E-set"/>
</dbReference>
<dbReference type="GO" id="GO:0043169">
    <property type="term" value="F:cation binding"/>
    <property type="evidence" value="ECO:0007669"/>
    <property type="project" value="InterPro"/>
</dbReference>
<keyword evidence="8 10" id="KW-0320">Glycogen biosynthesis</keyword>
<dbReference type="EMBL" id="JAEQNA010000003">
    <property type="protein sequence ID" value="MBL0420986.1"/>
    <property type="molecule type" value="Genomic_DNA"/>
</dbReference>
<comment type="caution">
    <text evidence="13">The sequence shown here is derived from an EMBL/GenBank/DDBJ whole genome shotgun (WGS) entry which is preliminary data.</text>
</comment>
<evidence type="ECO:0000256" key="1">
    <source>
        <dbReference type="ARBA" id="ARBA00000826"/>
    </source>
</evidence>
<evidence type="ECO:0000256" key="11">
    <source>
        <dbReference type="PIRSR" id="PIRSR000463-1"/>
    </source>
</evidence>